<dbReference type="VEuPathDB" id="GiardiaDB:SS50377_27928"/>
<gene>
    <name evidence="1" type="ORF">SS50377_17796</name>
    <name evidence="2" type="ORF">SS50377_27928</name>
</gene>
<evidence type="ECO:0000313" key="1">
    <source>
        <dbReference type="EMBL" id="EST42490.1"/>
    </source>
</evidence>
<proteinExistence type="predicted"/>
<dbReference type="AlphaFoldDB" id="V6LDA7"/>
<organism evidence="1">
    <name type="scientific">Spironucleus salmonicida</name>
    <dbReference type="NCBI Taxonomy" id="348837"/>
    <lineage>
        <taxon>Eukaryota</taxon>
        <taxon>Metamonada</taxon>
        <taxon>Diplomonadida</taxon>
        <taxon>Hexamitidae</taxon>
        <taxon>Hexamitinae</taxon>
        <taxon>Spironucleus</taxon>
    </lineage>
</organism>
<evidence type="ECO:0000313" key="3">
    <source>
        <dbReference type="Proteomes" id="UP000018208"/>
    </source>
</evidence>
<protein>
    <submittedName>
        <fullName evidence="1">Uncharacterized protein</fullName>
    </submittedName>
</protein>
<evidence type="ECO:0000313" key="2">
    <source>
        <dbReference type="EMBL" id="KAH0569956.1"/>
    </source>
</evidence>
<dbReference type="EMBL" id="KI546159">
    <property type="protein sequence ID" value="EST42490.1"/>
    <property type="molecule type" value="Genomic_DNA"/>
</dbReference>
<keyword evidence="3" id="KW-1185">Reference proteome</keyword>
<accession>V6LDA7</accession>
<dbReference type="Proteomes" id="UP000018208">
    <property type="component" value="Unassembled WGS sequence"/>
</dbReference>
<reference evidence="1 2" key="1">
    <citation type="journal article" date="2014" name="PLoS Genet.">
        <title>The Genome of Spironucleus salmonicida Highlights a Fish Pathogen Adapted to Fluctuating Environments.</title>
        <authorList>
            <person name="Xu F."/>
            <person name="Jerlstrom-Hultqvist J."/>
            <person name="Einarsson E."/>
            <person name="Astvaldsson A."/>
            <person name="Svard S.G."/>
            <person name="Andersson J.O."/>
        </authorList>
    </citation>
    <scope>NUCLEOTIDE SEQUENCE</scope>
    <source>
        <strain evidence="2">ATCC 50377</strain>
    </source>
</reference>
<reference evidence="2" key="2">
    <citation type="submission" date="2020-12" db="EMBL/GenBank/DDBJ databases">
        <title>New Spironucleus salmonicida genome in near-complete chromosomes.</title>
        <authorList>
            <person name="Xu F."/>
            <person name="Kurt Z."/>
            <person name="Jimenez-Gonzalez A."/>
            <person name="Astvaldsson A."/>
            <person name="Andersson J.O."/>
            <person name="Svard S.G."/>
        </authorList>
    </citation>
    <scope>NUCLEOTIDE SEQUENCE</scope>
    <source>
        <strain evidence="2">ATCC 50377</strain>
    </source>
</reference>
<sequence length="128" mass="15438">MTLADSPLIEVFKHENIPLRSPIIQSKQLEWINNTRNTWKDQASILIGKERMRVDMQHHVRNDVLKVRRNIIVDKQFRQFRNRQTSFNLVDYFGDTNDKVEENIYDHQEKPKVETINPIKVYSVQYRQ</sequence>
<dbReference type="EMBL" id="AUWU02000008">
    <property type="protein sequence ID" value="KAH0569956.1"/>
    <property type="molecule type" value="Genomic_DNA"/>
</dbReference>
<name>V6LDA7_9EUKA</name>